<dbReference type="GO" id="GO:0006629">
    <property type="term" value="P:lipid metabolic process"/>
    <property type="evidence" value="ECO:0007669"/>
    <property type="project" value="InterPro"/>
</dbReference>
<keyword evidence="3" id="KW-1185">Reference proteome</keyword>
<name>A0A1I6KR77_9FIRM</name>
<dbReference type="STRING" id="37658.SAMN05661086_02614"/>
<dbReference type="InterPro" id="IPR030395">
    <property type="entry name" value="GP_PDE_dom"/>
</dbReference>
<dbReference type="CDD" id="cd08556">
    <property type="entry name" value="GDPD"/>
    <property type="match status" value="1"/>
</dbReference>
<dbReference type="PROSITE" id="PS51704">
    <property type="entry name" value="GP_PDE"/>
    <property type="match status" value="1"/>
</dbReference>
<dbReference type="GO" id="GO:0008081">
    <property type="term" value="F:phosphoric diester hydrolase activity"/>
    <property type="evidence" value="ECO:0007669"/>
    <property type="project" value="InterPro"/>
</dbReference>
<evidence type="ECO:0000259" key="1">
    <source>
        <dbReference type="PROSITE" id="PS51704"/>
    </source>
</evidence>
<dbReference type="Gene3D" id="3.20.20.190">
    <property type="entry name" value="Phosphatidylinositol (PI) phosphodiesterase"/>
    <property type="match status" value="1"/>
</dbReference>
<dbReference type="OrthoDB" id="384721at2"/>
<reference evidence="2 3" key="1">
    <citation type="submission" date="2016-10" db="EMBL/GenBank/DDBJ databases">
        <authorList>
            <person name="de Groot N.N."/>
        </authorList>
    </citation>
    <scope>NUCLEOTIDE SEQUENCE [LARGE SCALE GENOMIC DNA]</scope>
    <source>
        <strain evidence="2 3">743A</strain>
    </source>
</reference>
<dbReference type="PANTHER" id="PTHR46211:SF1">
    <property type="entry name" value="GLYCEROPHOSPHODIESTER PHOSPHODIESTERASE, CYTOPLASMIC"/>
    <property type="match status" value="1"/>
</dbReference>
<dbReference type="EMBL" id="FOYZ01000010">
    <property type="protein sequence ID" value="SFR93749.1"/>
    <property type="molecule type" value="Genomic_DNA"/>
</dbReference>
<evidence type="ECO:0000313" key="3">
    <source>
        <dbReference type="Proteomes" id="UP000199659"/>
    </source>
</evidence>
<feature type="domain" description="GP-PDE" evidence="1">
    <location>
        <begin position="21"/>
        <end position="250"/>
    </location>
</feature>
<proteinExistence type="predicted"/>
<dbReference type="Pfam" id="PF03009">
    <property type="entry name" value="GDPD"/>
    <property type="match status" value="1"/>
</dbReference>
<gene>
    <name evidence="2" type="ORF">SAMN05661086_02614</name>
</gene>
<evidence type="ECO:0000313" key="2">
    <source>
        <dbReference type="EMBL" id="SFR93749.1"/>
    </source>
</evidence>
<dbReference type="SUPFAM" id="SSF51695">
    <property type="entry name" value="PLC-like phosphodiesterases"/>
    <property type="match status" value="1"/>
</dbReference>
<dbReference type="AlphaFoldDB" id="A0A1I6KR77"/>
<accession>A0A1I6KR77</accession>
<protein>
    <submittedName>
        <fullName evidence="2">Glycerophosphoryl diester phosphodiesterase</fullName>
    </submittedName>
</protein>
<dbReference type="Proteomes" id="UP000199659">
    <property type="component" value="Unassembled WGS sequence"/>
</dbReference>
<organism evidence="2 3">
    <name type="scientific">Anaeromicropila populeti</name>
    <dbReference type="NCBI Taxonomy" id="37658"/>
    <lineage>
        <taxon>Bacteria</taxon>
        <taxon>Bacillati</taxon>
        <taxon>Bacillota</taxon>
        <taxon>Clostridia</taxon>
        <taxon>Lachnospirales</taxon>
        <taxon>Lachnospiraceae</taxon>
        <taxon>Anaeromicropila</taxon>
    </lineage>
</organism>
<sequence length="250" mass="29226">MKKNELLTVRHYFEKKPTSNALIIAHRGGAKSFSNGENTLDVFLDAIQNQVKMIEFDVRRTKDSQYIIFHDNKVDRKKISSLTYSELAEICSHKNIKVPLLIDTLQLCSKRVLFDIELKETGYEREVIEIISNYIDPSHYVITSFHDSVIRTIKQINPDIYTGLLLGKDKATPLEHFSELFPFGRLKKSKADFVVPNYKLVTPWLVYKCRKLNYHIYVWTVNKNNVYLKLMKHKVTAIITDYPDRFSGNY</sequence>
<dbReference type="InterPro" id="IPR017946">
    <property type="entry name" value="PLC-like_Pdiesterase_TIM-brl"/>
</dbReference>
<dbReference type="RefSeq" id="WP_092561492.1">
    <property type="nucleotide sequence ID" value="NZ_FOYZ01000010.1"/>
</dbReference>
<dbReference type="PANTHER" id="PTHR46211">
    <property type="entry name" value="GLYCEROPHOSPHORYL DIESTER PHOSPHODIESTERASE"/>
    <property type="match status" value="1"/>
</dbReference>